<evidence type="ECO:0008006" key="10">
    <source>
        <dbReference type="Google" id="ProtNLM"/>
    </source>
</evidence>
<dbReference type="AlphaFoldDB" id="A0A917FF87"/>
<dbReference type="Gene3D" id="3.40.190.10">
    <property type="entry name" value="Periplasmic binding protein-like II"/>
    <property type="match status" value="2"/>
</dbReference>
<feature type="chain" id="PRO_5039578253" description="Extracellular solute-binding protein" evidence="7">
    <location>
        <begin position="23"/>
        <end position="459"/>
    </location>
</feature>
<dbReference type="PROSITE" id="PS51257">
    <property type="entry name" value="PROKAR_LIPOPROTEIN"/>
    <property type="match status" value="1"/>
</dbReference>
<evidence type="ECO:0000256" key="6">
    <source>
        <dbReference type="SAM" id="MobiDB-lite"/>
    </source>
</evidence>
<accession>A0A917FF87</accession>
<dbReference type="PANTHER" id="PTHR43649">
    <property type="entry name" value="ARABINOSE-BINDING PROTEIN-RELATED"/>
    <property type="match status" value="1"/>
</dbReference>
<keyword evidence="4" id="KW-0564">Palmitate</keyword>
<sequence length="459" mass="50417">MVKRLSAVLLSSVLLLSLAACGGGGNGANNEAGNAPKNEATGKPASGEKTVVKILHWKQENINKAIEEINKKFEEKYPEYKVEYTTTGPDDEFKQAQRARITAGDVDVLADLSGMRLSPKEWTPGAKVPDWQQWIDSGLIADLTDQPFVKNYNANDIAKAGTYKDKVYALPTGKVAMSGFFYNKEIFEQHGLAVPATWTEFIKVLDTLKEKNVVPIVVAGKDVWPLKLPVFGLQAKILGGGDQQKWIEGVWKGQAAYNDAEAVEVLDKMKTLQDKYIIDGFMGIDYATAPSFFATGKAALIADGTWDAPTIATANPDLKFGYFPIPATEDAAKNKSLVGKYDVTWYAADKGPNKEGALKWLEFFSEPENYTSYVKAAGFLPTQDNIQTDSEFIDKELSPYLSGDFELAYEILMINRDNVGEHLAAEGVHTEYLAPGGEFKTAKELADVQQQEWEAAAPK</sequence>
<dbReference type="RefSeq" id="WP_189024146.1">
    <property type="nucleotide sequence ID" value="NZ_BMKR01000006.1"/>
</dbReference>
<keyword evidence="3" id="KW-0472">Membrane</keyword>
<keyword evidence="5" id="KW-0449">Lipoprotein</keyword>
<reference evidence="8" key="2">
    <citation type="submission" date="2020-09" db="EMBL/GenBank/DDBJ databases">
        <authorList>
            <person name="Sun Q."/>
            <person name="Zhou Y."/>
        </authorList>
    </citation>
    <scope>NUCLEOTIDE SEQUENCE</scope>
    <source>
        <strain evidence="8">CGMCC 1.16134</strain>
    </source>
</reference>
<dbReference type="InterPro" id="IPR006059">
    <property type="entry name" value="SBP"/>
</dbReference>
<organism evidence="8 9">
    <name type="scientific">Paenibacillus albidus</name>
    <dbReference type="NCBI Taxonomy" id="2041023"/>
    <lineage>
        <taxon>Bacteria</taxon>
        <taxon>Bacillati</taxon>
        <taxon>Bacillota</taxon>
        <taxon>Bacilli</taxon>
        <taxon>Bacillales</taxon>
        <taxon>Paenibacillaceae</taxon>
        <taxon>Paenibacillus</taxon>
    </lineage>
</organism>
<keyword evidence="2 7" id="KW-0732">Signal</keyword>
<keyword evidence="9" id="KW-1185">Reference proteome</keyword>
<name>A0A917FF87_9BACL</name>
<dbReference type="PANTHER" id="PTHR43649:SF33">
    <property type="entry name" value="POLYGALACTURONAN_RHAMNOGALACTURONAN-BINDING PROTEIN YTCQ"/>
    <property type="match status" value="1"/>
</dbReference>
<dbReference type="SUPFAM" id="SSF53850">
    <property type="entry name" value="Periplasmic binding protein-like II"/>
    <property type="match status" value="1"/>
</dbReference>
<reference evidence="8" key="1">
    <citation type="journal article" date="2014" name="Int. J. Syst. Evol. Microbiol.">
        <title>Complete genome sequence of Corynebacterium casei LMG S-19264T (=DSM 44701T), isolated from a smear-ripened cheese.</title>
        <authorList>
            <consortium name="US DOE Joint Genome Institute (JGI-PGF)"/>
            <person name="Walter F."/>
            <person name="Albersmeier A."/>
            <person name="Kalinowski J."/>
            <person name="Ruckert C."/>
        </authorList>
    </citation>
    <scope>NUCLEOTIDE SEQUENCE</scope>
    <source>
        <strain evidence="8">CGMCC 1.16134</strain>
    </source>
</reference>
<evidence type="ECO:0000256" key="4">
    <source>
        <dbReference type="ARBA" id="ARBA00023139"/>
    </source>
</evidence>
<evidence type="ECO:0000256" key="1">
    <source>
        <dbReference type="ARBA" id="ARBA00022475"/>
    </source>
</evidence>
<dbReference type="EMBL" id="BMKR01000006">
    <property type="protein sequence ID" value="GGF73868.1"/>
    <property type="molecule type" value="Genomic_DNA"/>
</dbReference>
<feature type="region of interest" description="Disordered" evidence="6">
    <location>
        <begin position="26"/>
        <end position="46"/>
    </location>
</feature>
<protein>
    <recommendedName>
        <fullName evidence="10">Extracellular solute-binding protein</fullName>
    </recommendedName>
</protein>
<proteinExistence type="predicted"/>
<keyword evidence="1" id="KW-1003">Cell membrane</keyword>
<evidence type="ECO:0000313" key="8">
    <source>
        <dbReference type="EMBL" id="GGF73868.1"/>
    </source>
</evidence>
<evidence type="ECO:0000313" key="9">
    <source>
        <dbReference type="Proteomes" id="UP000637643"/>
    </source>
</evidence>
<evidence type="ECO:0000256" key="5">
    <source>
        <dbReference type="ARBA" id="ARBA00023288"/>
    </source>
</evidence>
<gene>
    <name evidence="8" type="ORF">GCM10010912_18870</name>
</gene>
<evidence type="ECO:0000256" key="2">
    <source>
        <dbReference type="ARBA" id="ARBA00022729"/>
    </source>
</evidence>
<evidence type="ECO:0000256" key="7">
    <source>
        <dbReference type="SAM" id="SignalP"/>
    </source>
</evidence>
<feature type="signal peptide" evidence="7">
    <location>
        <begin position="1"/>
        <end position="22"/>
    </location>
</feature>
<dbReference type="InterPro" id="IPR050490">
    <property type="entry name" value="Bact_solute-bd_prot1"/>
</dbReference>
<dbReference type="Proteomes" id="UP000637643">
    <property type="component" value="Unassembled WGS sequence"/>
</dbReference>
<dbReference type="Pfam" id="PF01547">
    <property type="entry name" value="SBP_bac_1"/>
    <property type="match status" value="1"/>
</dbReference>
<evidence type="ECO:0000256" key="3">
    <source>
        <dbReference type="ARBA" id="ARBA00023136"/>
    </source>
</evidence>
<comment type="caution">
    <text evidence="8">The sequence shown here is derived from an EMBL/GenBank/DDBJ whole genome shotgun (WGS) entry which is preliminary data.</text>
</comment>